<proteinExistence type="predicted"/>
<accession>A0A1I7WBH4</accession>
<evidence type="ECO:0000313" key="3">
    <source>
        <dbReference type="WBParaSite" id="Hba_02033"/>
    </source>
</evidence>
<dbReference type="AlphaFoldDB" id="A0A1I7WBH4"/>
<evidence type="ECO:0000313" key="2">
    <source>
        <dbReference type="Proteomes" id="UP000095283"/>
    </source>
</evidence>
<sequence length="156" mass="18121">MRIEKIKILEVISLIHHKDEYRAKNEGILMNIYLYGNYLPLLAKKEAKAICCRIYIELTILLLASLGYIYIFISLCCYDSVVSLRLYTILVILHLRTGIVFIIMIQISNKEIFLQSILLKPLPNFLSPDLCVFPNHFSILTIVYINIPLPKKNHKL</sequence>
<dbReference type="WBParaSite" id="Hba_02033">
    <property type="protein sequence ID" value="Hba_02033"/>
    <property type="gene ID" value="Hba_02033"/>
</dbReference>
<protein>
    <submittedName>
        <fullName evidence="3">Uncharacterized protein</fullName>
    </submittedName>
</protein>
<name>A0A1I7WBH4_HETBA</name>
<feature type="transmembrane region" description="Helical" evidence="1">
    <location>
        <begin position="85"/>
        <end position="105"/>
    </location>
</feature>
<reference evidence="3" key="1">
    <citation type="submission" date="2016-11" db="UniProtKB">
        <authorList>
            <consortium name="WormBaseParasite"/>
        </authorList>
    </citation>
    <scope>IDENTIFICATION</scope>
</reference>
<keyword evidence="1" id="KW-1133">Transmembrane helix</keyword>
<keyword evidence="2" id="KW-1185">Reference proteome</keyword>
<evidence type="ECO:0000256" key="1">
    <source>
        <dbReference type="SAM" id="Phobius"/>
    </source>
</evidence>
<keyword evidence="1" id="KW-0812">Transmembrane</keyword>
<dbReference type="Proteomes" id="UP000095283">
    <property type="component" value="Unplaced"/>
</dbReference>
<organism evidence="2 3">
    <name type="scientific">Heterorhabditis bacteriophora</name>
    <name type="common">Entomopathogenic nematode worm</name>
    <dbReference type="NCBI Taxonomy" id="37862"/>
    <lineage>
        <taxon>Eukaryota</taxon>
        <taxon>Metazoa</taxon>
        <taxon>Ecdysozoa</taxon>
        <taxon>Nematoda</taxon>
        <taxon>Chromadorea</taxon>
        <taxon>Rhabditida</taxon>
        <taxon>Rhabditina</taxon>
        <taxon>Rhabditomorpha</taxon>
        <taxon>Strongyloidea</taxon>
        <taxon>Heterorhabditidae</taxon>
        <taxon>Heterorhabditis</taxon>
    </lineage>
</organism>
<keyword evidence="1" id="KW-0472">Membrane</keyword>
<feature type="transmembrane region" description="Helical" evidence="1">
    <location>
        <begin position="54"/>
        <end position="73"/>
    </location>
</feature>